<reference evidence="1" key="1">
    <citation type="submission" date="2018-06" db="EMBL/GenBank/DDBJ databases">
        <authorList>
            <person name="Zhirakovskaya E."/>
        </authorList>
    </citation>
    <scope>NUCLEOTIDE SEQUENCE</scope>
</reference>
<accession>A0A3B1B0C7</accession>
<proteinExistence type="predicted"/>
<dbReference type="EMBL" id="UOFY01000075">
    <property type="protein sequence ID" value="VAX11789.1"/>
    <property type="molecule type" value="Genomic_DNA"/>
</dbReference>
<dbReference type="AlphaFoldDB" id="A0A3B1B0C7"/>
<sequence>MKLNSSIIIIPAMAFAAMSLPGIALAECPSQLVADDMHECIMMEGNGDLSYRVWAPGFYKEIDPKKSAAILEAYQAEDLKAAKKPDPEQDSSISVSSAY</sequence>
<gene>
    <name evidence="1" type="ORF">MNBD_GAMMA25-2193</name>
</gene>
<organism evidence="1">
    <name type="scientific">hydrothermal vent metagenome</name>
    <dbReference type="NCBI Taxonomy" id="652676"/>
    <lineage>
        <taxon>unclassified sequences</taxon>
        <taxon>metagenomes</taxon>
        <taxon>ecological metagenomes</taxon>
    </lineage>
</organism>
<evidence type="ECO:0000313" key="1">
    <source>
        <dbReference type="EMBL" id="VAX11789.1"/>
    </source>
</evidence>
<protein>
    <submittedName>
        <fullName evidence="1">Uncharacterized protein</fullName>
    </submittedName>
</protein>
<name>A0A3B1B0C7_9ZZZZ</name>